<dbReference type="GO" id="GO:0005737">
    <property type="term" value="C:cytoplasm"/>
    <property type="evidence" value="ECO:0007669"/>
    <property type="project" value="UniProtKB-SubCell"/>
</dbReference>
<dbReference type="Pfam" id="PF14011">
    <property type="entry name" value="ESX-1_EspG"/>
    <property type="match status" value="1"/>
</dbReference>
<evidence type="ECO:0000256" key="1">
    <source>
        <dbReference type="ARBA" id="ARBA00004496"/>
    </source>
</evidence>
<sequence>MLTTTVDGLWVLQVLTGIEVIAPELGLRPHLPSVESRQLALAHPVTAELREQGVVDASGQVDPPVLEWLTVLSRRDIALYVQRQSPGAASSARALVGRYANWWAAIERSAELIQIRGAGAASTEDAANAVLSTVIESVCGREPPARLRPVTMELAALRTAAADPKTLHRFLLHQRLDADQVQLLMSAVDARRTVQTSVVAIQSGPVRVHIDDGALTIIDTPDGRLVTEHVADGGRTWMIVAPGTANSIASAATRMVQRLPAGERWYSHRKAV</sequence>
<reference evidence="5 6" key="1">
    <citation type="submission" date="2016-01" db="EMBL/GenBank/DDBJ databases">
        <title>The new phylogeny of the genus Mycobacterium.</title>
        <authorList>
            <person name="Tarcisio F."/>
            <person name="Conor M."/>
            <person name="Antonella G."/>
            <person name="Elisabetta G."/>
            <person name="Giulia F.S."/>
            <person name="Sara T."/>
            <person name="Anna F."/>
            <person name="Clotilde B."/>
            <person name="Roberto B."/>
            <person name="Veronica D.S."/>
            <person name="Fabio R."/>
            <person name="Monica P."/>
            <person name="Olivier J."/>
            <person name="Enrico T."/>
            <person name="Nicola S."/>
        </authorList>
    </citation>
    <scope>NUCLEOTIDE SEQUENCE [LARGE SCALE GENOMIC DNA]</scope>
    <source>
        <strain evidence="5 6">DSM 45166</strain>
    </source>
</reference>
<keyword evidence="3" id="KW-0963">Cytoplasm</keyword>
<dbReference type="EMBL" id="LQPE01000138">
    <property type="protein sequence ID" value="ORW01708.1"/>
    <property type="molecule type" value="Genomic_DNA"/>
</dbReference>
<comment type="caution">
    <text evidence="5">The sequence shown here is derived from an EMBL/GenBank/DDBJ whole genome shotgun (WGS) entry which is preliminary data.</text>
</comment>
<comment type="similarity">
    <text evidence="2">Belongs to the EspG family.</text>
</comment>
<evidence type="ECO:0000256" key="4">
    <source>
        <dbReference type="ARBA" id="ARBA00023186"/>
    </source>
</evidence>
<keyword evidence="4" id="KW-0143">Chaperone</keyword>
<dbReference type="AlphaFoldDB" id="A0A1X1XS90"/>
<protein>
    <submittedName>
        <fullName evidence="5">Secretion protein EspG</fullName>
    </submittedName>
</protein>
<dbReference type="InterPro" id="IPR025734">
    <property type="entry name" value="EspG"/>
</dbReference>
<evidence type="ECO:0000256" key="2">
    <source>
        <dbReference type="ARBA" id="ARBA00006411"/>
    </source>
</evidence>
<name>A0A1X1XS90_9MYCO</name>
<organism evidence="5 6">
    <name type="scientific">Mycobacterium kyorinense</name>
    <dbReference type="NCBI Taxonomy" id="487514"/>
    <lineage>
        <taxon>Bacteria</taxon>
        <taxon>Bacillati</taxon>
        <taxon>Actinomycetota</taxon>
        <taxon>Actinomycetes</taxon>
        <taxon>Mycobacteriales</taxon>
        <taxon>Mycobacteriaceae</taxon>
        <taxon>Mycobacterium</taxon>
    </lineage>
</organism>
<evidence type="ECO:0000313" key="5">
    <source>
        <dbReference type="EMBL" id="ORW01708.1"/>
    </source>
</evidence>
<dbReference type="OrthoDB" id="4741091at2"/>
<evidence type="ECO:0000256" key="3">
    <source>
        <dbReference type="ARBA" id="ARBA00022490"/>
    </source>
</evidence>
<proteinExistence type="inferred from homology"/>
<keyword evidence="6" id="KW-1185">Reference proteome</keyword>
<accession>A0A1X1XS90</accession>
<gene>
    <name evidence="5" type="ORF">AWC14_07790</name>
</gene>
<evidence type="ECO:0000313" key="6">
    <source>
        <dbReference type="Proteomes" id="UP000193487"/>
    </source>
</evidence>
<dbReference type="Proteomes" id="UP000193487">
    <property type="component" value="Unassembled WGS sequence"/>
</dbReference>
<comment type="subcellular location">
    <subcellularLocation>
        <location evidence="1">Cytoplasm</location>
    </subcellularLocation>
</comment>